<keyword evidence="7" id="KW-0653">Protein transport</keyword>
<evidence type="ECO:0000256" key="9">
    <source>
        <dbReference type="ARBA" id="ARBA00023136"/>
    </source>
</evidence>
<keyword evidence="14" id="KW-1185">Reference proteome</keyword>
<dbReference type="OrthoDB" id="9814002at2"/>
<feature type="signal peptide" evidence="11">
    <location>
        <begin position="1"/>
        <end position="29"/>
    </location>
</feature>
<evidence type="ECO:0000256" key="1">
    <source>
        <dbReference type="ARBA" id="ARBA00004383"/>
    </source>
</evidence>
<keyword evidence="11" id="KW-0732">Signal</keyword>
<evidence type="ECO:0000256" key="7">
    <source>
        <dbReference type="ARBA" id="ARBA00022927"/>
    </source>
</evidence>
<evidence type="ECO:0000256" key="3">
    <source>
        <dbReference type="ARBA" id="ARBA00022448"/>
    </source>
</evidence>
<keyword evidence="8" id="KW-1133">Transmembrane helix</keyword>
<comment type="similarity">
    <text evidence="2">Belongs to the TonB family.</text>
</comment>
<gene>
    <name evidence="13" type="ORF">EJ73_00894</name>
</gene>
<reference evidence="13 14" key="1">
    <citation type="submission" date="2018-05" db="EMBL/GenBank/DDBJ databases">
        <title>Genomic Encyclopedia of Type Strains, Phase I: the one thousand microbial genomes (KMG-I) project.</title>
        <authorList>
            <person name="Kyrpides N."/>
        </authorList>
    </citation>
    <scope>NUCLEOTIDE SEQUENCE [LARGE SCALE GENOMIC DNA]</scope>
    <source>
        <strain evidence="13 14">DSM 15611</strain>
    </source>
</reference>
<dbReference type="Pfam" id="PF03544">
    <property type="entry name" value="TonB_C"/>
    <property type="match status" value="1"/>
</dbReference>
<dbReference type="SUPFAM" id="SSF74653">
    <property type="entry name" value="TolA/TonB C-terminal domain"/>
    <property type="match status" value="1"/>
</dbReference>
<keyword evidence="3" id="KW-0813">Transport</keyword>
<keyword evidence="5" id="KW-0997">Cell inner membrane</keyword>
<comment type="caution">
    <text evidence="13">The sequence shown here is derived from an EMBL/GenBank/DDBJ whole genome shotgun (WGS) entry which is preliminary data.</text>
</comment>
<evidence type="ECO:0000256" key="10">
    <source>
        <dbReference type="SAM" id="MobiDB-lite"/>
    </source>
</evidence>
<evidence type="ECO:0000256" key="8">
    <source>
        <dbReference type="ARBA" id="ARBA00022989"/>
    </source>
</evidence>
<dbReference type="GO" id="GO:0031992">
    <property type="term" value="F:energy transducer activity"/>
    <property type="evidence" value="ECO:0007669"/>
    <property type="project" value="TreeGrafter"/>
</dbReference>
<keyword evidence="6" id="KW-0812">Transmembrane</keyword>
<dbReference type="AlphaFoldDB" id="A0A318HWD2"/>
<dbReference type="GO" id="GO:0098797">
    <property type="term" value="C:plasma membrane protein complex"/>
    <property type="evidence" value="ECO:0007669"/>
    <property type="project" value="TreeGrafter"/>
</dbReference>
<dbReference type="EMBL" id="QJJX01000008">
    <property type="protein sequence ID" value="PXX22915.1"/>
    <property type="molecule type" value="Genomic_DNA"/>
</dbReference>
<evidence type="ECO:0000313" key="14">
    <source>
        <dbReference type="Proteomes" id="UP000248314"/>
    </source>
</evidence>
<feature type="region of interest" description="Disordered" evidence="10">
    <location>
        <begin position="31"/>
        <end position="52"/>
    </location>
</feature>
<evidence type="ECO:0000313" key="13">
    <source>
        <dbReference type="EMBL" id="PXX22915.1"/>
    </source>
</evidence>
<sequence>MRTMSIHSVFRCKLWLVMAICLACLNAYAQGGKGKNKKRNQPKQVKSATTKAEENQRFMCEIFEISPQFPGGDKALMEFLKKEVRQPDEAKDVKGRVVIGVIVETSGELTHFKVARSVHPALDKEALRVVRKMPKWIPGSIYGKLVAVKYNLVIAFKGEEKGETEPERRDK</sequence>
<proteinExistence type="inferred from homology"/>
<dbReference type="NCBIfam" id="TIGR01352">
    <property type="entry name" value="tonB_Cterm"/>
    <property type="match status" value="1"/>
</dbReference>
<keyword evidence="4" id="KW-1003">Cell membrane</keyword>
<dbReference type="InterPro" id="IPR037682">
    <property type="entry name" value="TonB_C"/>
</dbReference>
<name>A0A318HWD2_9BACT</name>
<accession>A0A318HWD2</accession>
<organism evidence="13 14">
    <name type="scientific">Hoylesella shahii DSM 15611 = JCM 12083</name>
    <dbReference type="NCBI Taxonomy" id="1122991"/>
    <lineage>
        <taxon>Bacteria</taxon>
        <taxon>Pseudomonadati</taxon>
        <taxon>Bacteroidota</taxon>
        <taxon>Bacteroidia</taxon>
        <taxon>Bacteroidales</taxon>
        <taxon>Prevotellaceae</taxon>
        <taxon>Hoylesella</taxon>
    </lineage>
</organism>
<dbReference type="Gene3D" id="3.30.1150.10">
    <property type="match status" value="1"/>
</dbReference>
<evidence type="ECO:0000259" key="12">
    <source>
        <dbReference type="Pfam" id="PF03544"/>
    </source>
</evidence>
<dbReference type="PANTHER" id="PTHR33446:SF2">
    <property type="entry name" value="PROTEIN TONB"/>
    <property type="match status" value="1"/>
</dbReference>
<evidence type="ECO:0000256" key="11">
    <source>
        <dbReference type="SAM" id="SignalP"/>
    </source>
</evidence>
<evidence type="ECO:0000256" key="4">
    <source>
        <dbReference type="ARBA" id="ARBA00022475"/>
    </source>
</evidence>
<feature type="domain" description="TonB C-terminal" evidence="12">
    <location>
        <begin position="91"/>
        <end position="157"/>
    </location>
</feature>
<keyword evidence="9" id="KW-0472">Membrane</keyword>
<dbReference type="PANTHER" id="PTHR33446">
    <property type="entry name" value="PROTEIN TONB-RELATED"/>
    <property type="match status" value="1"/>
</dbReference>
<evidence type="ECO:0000256" key="5">
    <source>
        <dbReference type="ARBA" id="ARBA00022519"/>
    </source>
</evidence>
<dbReference type="Proteomes" id="UP000248314">
    <property type="component" value="Unassembled WGS sequence"/>
</dbReference>
<dbReference type="InterPro" id="IPR051045">
    <property type="entry name" value="TonB-dependent_transducer"/>
</dbReference>
<comment type="subcellular location">
    <subcellularLocation>
        <location evidence="1">Cell inner membrane</location>
        <topology evidence="1">Single-pass membrane protein</topology>
        <orientation evidence="1">Periplasmic side</orientation>
    </subcellularLocation>
</comment>
<evidence type="ECO:0000256" key="2">
    <source>
        <dbReference type="ARBA" id="ARBA00006555"/>
    </source>
</evidence>
<dbReference type="GO" id="GO:0055085">
    <property type="term" value="P:transmembrane transport"/>
    <property type="evidence" value="ECO:0007669"/>
    <property type="project" value="InterPro"/>
</dbReference>
<feature type="chain" id="PRO_5016290601" evidence="11">
    <location>
        <begin position="30"/>
        <end position="171"/>
    </location>
</feature>
<dbReference type="STRING" id="1122991.GCA_000613445_02802"/>
<protein>
    <submittedName>
        <fullName evidence="13">Protein TonB</fullName>
    </submittedName>
</protein>
<dbReference type="InterPro" id="IPR006260">
    <property type="entry name" value="TonB/TolA_C"/>
</dbReference>
<dbReference type="GO" id="GO:0015031">
    <property type="term" value="P:protein transport"/>
    <property type="evidence" value="ECO:0007669"/>
    <property type="project" value="UniProtKB-KW"/>
</dbReference>
<evidence type="ECO:0000256" key="6">
    <source>
        <dbReference type="ARBA" id="ARBA00022692"/>
    </source>
</evidence>